<evidence type="ECO:0000313" key="3">
    <source>
        <dbReference type="Proteomes" id="UP000478008"/>
    </source>
</evidence>
<accession>A0A7D9D0E3</accession>
<gene>
    <name evidence="2" type="ORF">DEBR0S7_01222G</name>
</gene>
<protein>
    <submittedName>
        <fullName evidence="2">DEBR0S7_01222g1_1</fullName>
    </submittedName>
</protein>
<evidence type="ECO:0000313" key="2">
    <source>
        <dbReference type="EMBL" id="VUG20317.1"/>
    </source>
</evidence>
<organism evidence="2 3">
    <name type="scientific">Dekkera bruxellensis</name>
    <name type="common">Brettanomyces custersii</name>
    <dbReference type="NCBI Taxonomy" id="5007"/>
    <lineage>
        <taxon>Eukaryota</taxon>
        <taxon>Fungi</taxon>
        <taxon>Dikarya</taxon>
        <taxon>Ascomycota</taxon>
        <taxon>Saccharomycotina</taxon>
        <taxon>Pichiomycetes</taxon>
        <taxon>Pichiales</taxon>
        <taxon>Pichiaceae</taxon>
        <taxon>Brettanomyces</taxon>
    </lineage>
</organism>
<sequence length="456" mass="52504">MNIELYLNSLEQNIKDISDHILKNCSDINLAEIILNNLLTLFRFCTQNPGQTNRVLERNNASSQRFYNILSILALIYQGICEVPIEQKHRATLLSDLCAIERIYINQQGMKNICEQPNELINSCSCILQKLKQLKLSLQSSVHNDYALKKIIQHISKIIDEVDIFNTSLKTFGCVPKNCESKIQFQNEQICILLNTFSRNKTLKEETDKVLSKVYVDFMELKKKSPSPSIKSLKEDKEILIKNNGQLVQQQENRKKNRTNESVQKKAEETLVKAENCKTNAHKLPLCEISNININNYENTNQNKGGHQSNNQKALLKLFSSTGQANCNKNKEKQEDTPKKDVSSVKGYIVSYDPEEDVNSFRNTIQQSPEYPFLNVSCSGKSSLKVKENPNFEEERKAILESDKTSDLEEYDDELEKPFSPKLMSKRAWMKLKLETLFQKIFDTKKRFKESGNEPI</sequence>
<reference evidence="2 3" key="1">
    <citation type="submission" date="2019-07" db="EMBL/GenBank/DDBJ databases">
        <authorList>
            <person name="Friedrich A."/>
            <person name="Schacherer J."/>
        </authorList>
    </citation>
    <scope>NUCLEOTIDE SEQUENCE [LARGE SCALE GENOMIC DNA]</scope>
</reference>
<evidence type="ECO:0000256" key="1">
    <source>
        <dbReference type="SAM" id="MobiDB-lite"/>
    </source>
</evidence>
<dbReference type="EMBL" id="CABFWN010000007">
    <property type="protein sequence ID" value="VUG20317.1"/>
    <property type="molecule type" value="Genomic_DNA"/>
</dbReference>
<name>A0A7D9D0E3_DEKBR</name>
<feature type="region of interest" description="Disordered" evidence="1">
    <location>
        <begin position="247"/>
        <end position="266"/>
    </location>
</feature>
<dbReference type="AlphaFoldDB" id="A0A7D9D0E3"/>
<dbReference type="Proteomes" id="UP000478008">
    <property type="component" value="Unassembled WGS sequence"/>
</dbReference>
<keyword evidence="3" id="KW-1185">Reference proteome</keyword>
<proteinExistence type="predicted"/>